<evidence type="ECO:0000256" key="3">
    <source>
        <dbReference type="ARBA" id="ARBA00022729"/>
    </source>
</evidence>
<dbReference type="EMBL" id="QEWE01000009">
    <property type="protein sequence ID" value="REJ30641.1"/>
    <property type="molecule type" value="Genomic_DNA"/>
</dbReference>
<evidence type="ECO:0000313" key="6">
    <source>
        <dbReference type="EMBL" id="REJ30641.1"/>
    </source>
</evidence>
<sequence length="590" mass="67613">MKKLKLLSLFIAFALLLSACSSSSGGSKKKTAEKVDTSLFPQTVKNDKEIIEDGTLNYGLVTNTPFEGTLDYAFYQGAYDAEILQFFSEPLFSYNADHEMTNDGPATFELSDDWKTITIKISDKLKWHDGQPVTAEDYEYSFLVIGHPDYKGVRYDALMENIVGMAEYHAGKADKISGIEVLDEHTLRIQFKQSNPSLLTGLWPYAMPKHYLGDVPVKDLAKSDKIRTKPIGYGPFKVKNIVPGESVEFERFDDYWKGKPKLKTVIVKVVDPSVVLESLKKGEIDIAYGFPTTMYPDAKNLKNVQYLGRIENAYTYIGFKLGHWDAKKNEAVMDNPKFQDVRLRQAMAYAIDNKTVAERFYHGLREPATTLIPKFFKTWHNDKVKGYNYDPEKAKQLLDEAGYKDVDGDGFREDPNGKKFVINFASMSGSDVAEPLAKFYIQNWKDVGLNVQLTNGRLIEFNSFYDMVEKDDPNIDIYQAAWGTGTDVDPWGLYSKKAPFNYSRFVDEENERLLEEGHSEKALDKEYRKKIYDQWQEYMAEKVPVIPTLYRYELWPVNNRVKNFTIEWGKNSFMWSDVGVTSDKPEVAKE</sequence>
<dbReference type="Gene3D" id="3.90.76.10">
    <property type="entry name" value="Dipeptide-binding Protein, Domain 1"/>
    <property type="match status" value="1"/>
</dbReference>
<dbReference type="PIRSF" id="PIRSF002741">
    <property type="entry name" value="MppA"/>
    <property type="match status" value="1"/>
</dbReference>
<dbReference type="InterPro" id="IPR000914">
    <property type="entry name" value="SBP_5_dom"/>
</dbReference>
<evidence type="ECO:0000256" key="2">
    <source>
        <dbReference type="ARBA" id="ARBA00022448"/>
    </source>
</evidence>
<accession>A0A3E0K7L9</accession>
<dbReference type="Pfam" id="PF00496">
    <property type="entry name" value="SBP_bac_5"/>
    <property type="match status" value="1"/>
</dbReference>
<evidence type="ECO:0000256" key="4">
    <source>
        <dbReference type="SAM" id="SignalP"/>
    </source>
</evidence>
<keyword evidence="3 4" id="KW-0732">Signal</keyword>
<dbReference type="InterPro" id="IPR050034">
    <property type="entry name" value="Opp4A"/>
</dbReference>
<reference evidence="6 7" key="1">
    <citation type="submission" date="2018-03" db="EMBL/GenBank/DDBJ databases">
        <authorList>
            <person name="Keele B.F."/>
        </authorList>
    </citation>
    <scope>NUCLEOTIDE SEQUENCE [LARGE SCALE GENOMIC DNA]</scope>
    <source>
        <strain evidence="6">ZCTH4_d</strain>
    </source>
</reference>
<evidence type="ECO:0000259" key="5">
    <source>
        <dbReference type="Pfam" id="PF00496"/>
    </source>
</evidence>
<feature type="chain" id="PRO_5039282594" evidence="4">
    <location>
        <begin position="25"/>
        <end position="590"/>
    </location>
</feature>
<dbReference type="GO" id="GO:0043190">
    <property type="term" value="C:ATP-binding cassette (ABC) transporter complex"/>
    <property type="evidence" value="ECO:0007669"/>
    <property type="project" value="InterPro"/>
</dbReference>
<evidence type="ECO:0000256" key="1">
    <source>
        <dbReference type="ARBA" id="ARBA00005695"/>
    </source>
</evidence>
<dbReference type="Gene3D" id="3.40.190.10">
    <property type="entry name" value="Periplasmic binding protein-like II"/>
    <property type="match status" value="1"/>
</dbReference>
<dbReference type="AlphaFoldDB" id="A0A3E0K7L9"/>
<dbReference type="GO" id="GO:1904680">
    <property type="term" value="F:peptide transmembrane transporter activity"/>
    <property type="evidence" value="ECO:0007669"/>
    <property type="project" value="TreeGrafter"/>
</dbReference>
<dbReference type="Gene3D" id="3.10.105.10">
    <property type="entry name" value="Dipeptide-binding Protein, Domain 3"/>
    <property type="match status" value="1"/>
</dbReference>
<comment type="caution">
    <text evidence="6">The sequence shown here is derived from an EMBL/GenBank/DDBJ whole genome shotgun (WGS) entry which is preliminary data.</text>
</comment>
<proteinExistence type="inferred from homology"/>
<dbReference type="RefSeq" id="WP_276642523.1">
    <property type="nucleotide sequence ID" value="NZ_LZRR01000048.1"/>
</dbReference>
<dbReference type="PROSITE" id="PS51257">
    <property type="entry name" value="PROKAR_LIPOPROTEIN"/>
    <property type="match status" value="1"/>
</dbReference>
<dbReference type="Proteomes" id="UP000257014">
    <property type="component" value="Unassembled WGS sequence"/>
</dbReference>
<dbReference type="GO" id="GO:0042597">
    <property type="term" value="C:periplasmic space"/>
    <property type="evidence" value="ECO:0007669"/>
    <property type="project" value="UniProtKB-ARBA"/>
</dbReference>
<dbReference type="InterPro" id="IPR030678">
    <property type="entry name" value="Peptide/Ni-bd"/>
</dbReference>
<dbReference type="GO" id="GO:0015833">
    <property type="term" value="P:peptide transport"/>
    <property type="evidence" value="ECO:0007669"/>
    <property type="project" value="TreeGrafter"/>
</dbReference>
<feature type="domain" description="Solute-binding protein family 5" evidence="5">
    <location>
        <begin position="109"/>
        <end position="498"/>
    </location>
</feature>
<dbReference type="CDD" id="cd08510">
    <property type="entry name" value="PBP2_Lactococcal_OppA_like"/>
    <property type="match status" value="1"/>
</dbReference>
<dbReference type="SUPFAM" id="SSF53850">
    <property type="entry name" value="Periplasmic binding protein-like II"/>
    <property type="match status" value="1"/>
</dbReference>
<keyword evidence="2" id="KW-0813">Transport</keyword>
<dbReference type="PANTHER" id="PTHR30290">
    <property type="entry name" value="PERIPLASMIC BINDING COMPONENT OF ABC TRANSPORTER"/>
    <property type="match status" value="1"/>
</dbReference>
<comment type="similarity">
    <text evidence="1">Belongs to the bacterial solute-binding protein 5 family.</text>
</comment>
<dbReference type="PANTHER" id="PTHR30290:SF9">
    <property type="entry name" value="OLIGOPEPTIDE-BINDING PROTEIN APPA"/>
    <property type="match status" value="1"/>
</dbReference>
<protein>
    <submittedName>
        <fullName evidence="6">Oligopeptide ABC transporter substrate-binding protein</fullName>
    </submittedName>
</protein>
<feature type="signal peptide" evidence="4">
    <location>
        <begin position="1"/>
        <end position="24"/>
    </location>
</feature>
<gene>
    <name evidence="6" type="ORF">C6P37_02740</name>
</gene>
<evidence type="ECO:0000313" key="7">
    <source>
        <dbReference type="Proteomes" id="UP000257014"/>
    </source>
</evidence>
<organism evidence="6 7">
    <name type="scientific">Caldibacillus debilis</name>
    <dbReference type="NCBI Taxonomy" id="301148"/>
    <lineage>
        <taxon>Bacteria</taxon>
        <taxon>Bacillati</taxon>
        <taxon>Bacillota</taxon>
        <taxon>Bacilli</taxon>
        <taxon>Bacillales</taxon>
        <taxon>Bacillaceae</taxon>
        <taxon>Caldibacillus</taxon>
    </lineage>
</organism>
<dbReference type="NCBIfam" id="NF045467">
    <property type="entry name" value="Opp4A"/>
    <property type="match status" value="1"/>
</dbReference>
<dbReference type="InterPro" id="IPR039424">
    <property type="entry name" value="SBP_5"/>
</dbReference>
<name>A0A3E0K7L9_9BACI</name>